<dbReference type="InterPro" id="IPR016032">
    <property type="entry name" value="Sig_transdc_resp-reg_C-effctor"/>
</dbReference>
<evidence type="ECO:0000259" key="5">
    <source>
        <dbReference type="PROSITE" id="PS50110"/>
    </source>
</evidence>
<dbReference type="PRINTS" id="PR00038">
    <property type="entry name" value="HTHLUXR"/>
</dbReference>
<evidence type="ECO:0000313" key="7">
    <source>
        <dbReference type="Proteomes" id="UP000071778"/>
    </source>
</evidence>
<dbReference type="SMART" id="SM00421">
    <property type="entry name" value="HTH_LUXR"/>
    <property type="match status" value="1"/>
</dbReference>
<keyword evidence="7" id="KW-1185">Reference proteome</keyword>
<comment type="caution">
    <text evidence="3">Lacks conserved residue(s) required for the propagation of feature annotation.</text>
</comment>
<dbReference type="InterPro" id="IPR000792">
    <property type="entry name" value="Tscrpt_reg_LuxR_C"/>
</dbReference>
<dbReference type="InterPro" id="IPR036388">
    <property type="entry name" value="WH-like_DNA-bd_sf"/>
</dbReference>
<dbReference type="EMBL" id="CP013235">
    <property type="protein sequence ID" value="AMP12201.1"/>
    <property type="molecule type" value="Genomic_DNA"/>
</dbReference>
<keyword evidence="1" id="KW-0597">Phosphoprotein</keyword>
<dbReference type="InterPro" id="IPR058245">
    <property type="entry name" value="NreC/VraR/RcsB-like_REC"/>
</dbReference>
<dbReference type="SMART" id="SM00448">
    <property type="entry name" value="REC"/>
    <property type="match status" value="1"/>
</dbReference>
<reference evidence="6 7" key="1">
    <citation type="submission" date="2015-11" db="EMBL/GenBank/DDBJ databases">
        <title>Exploring the genomic traits of fungus-feeding bacterial genus Collimonas.</title>
        <authorList>
            <person name="Song C."/>
            <person name="Schmidt R."/>
            <person name="de Jager V."/>
            <person name="Krzyzanowska D."/>
            <person name="Jongedijk E."/>
            <person name="Cankar K."/>
            <person name="Beekwilder J."/>
            <person name="van Veen A."/>
            <person name="de Boer W."/>
            <person name="van Veen J.A."/>
            <person name="Garbeva P."/>
        </authorList>
    </citation>
    <scope>NUCLEOTIDE SEQUENCE [LARGE SCALE GENOMIC DNA]</scope>
    <source>
        <strain evidence="6 7">Ter282</strain>
    </source>
</reference>
<keyword evidence="2" id="KW-0238">DNA-binding</keyword>
<organism evidence="6 7">
    <name type="scientific">Collimonas arenae</name>
    <dbReference type="NCBI Taxonomy" id="279058"/>
    <lineage>
        <taxon>Bacteria</taxon>
        <taxon>Pseudomonadati</taxon>
        <taxon>Pseudomonadota</taxon>
        <taxon>Betaproteobacteria</taxon>
        <taxon>Burkholderiales</taxon>
        <taxon>Oxalobacteraceae</taxon>
        <taxon>Collimonas</taxon>
    </lineage>
</organism>
<evidence type="ECO:0000259" key="4">
    <source>
        <dbReference type="PROSITE" id="PS50043"/>
    </source>
</evidence>
<evidence type="ECO:0000256" key="1">
    <source>
        <dbReference type="ARBA" id="ARBA00022553"/>
    </source>
</evidence>
<dbReference type="CDD" id="cd06170">
    <property type="entry name" value="LuxR_C_like"/>
    <property type="match status" value="1"/>
</dbReference>
<dbReference type="AlphaFoldDB" id="A0A127QQ91"/>
<dbReference type="Gene3D" id="3.40.50.2300">
    <property type="match status" value="1"/>
</dbReference>
<sequence>MKIVLADDHPVFVAGVRAYFDNVPDCGVVASVTSSDALIKCLDSTPCDLVITEFSMPMNRISDGLHLLSYIQRHYPQKWLIVLTMNAMPAVLHQLIQSGANALLHKSDEIPEISKAIRHLGNNTPYIGPSFRALLMQGVDPQAKSGIPSPRETEVLRLYAAGNSLREISERLSKSVKTVSLQKTAAMKKLGLRNDIELGRYYATVSGDSVQPPEHVGWFLSAEATDAVDFTH</sequence>
<dbReference type="SUPFAM" id="SSF46894">
    <property type="entry name" value="C-terminal effector domain of the bipartite response regulators"/>
    <property type="match status" value="1"/>
</dbReference>
<dbReference type="PANTHER" id="PTHR43214">
    <property type="entry name" value="TWO-COMPONENT RESPONSE REGULATOR"/>
    <property type="match status" value="1"/>
</dbReference>
<dbReference type="PROSITE" id="PS50110">
    <property type="entry name" value="RESPONSE_REGULATORY"/>
    <property type="match status" value="1"/>
</dbReference>
<dbReference type="PROSITE" id="PS50043">
    <property type="entry name" value="HTH_LUXR_2"/>
    <property type="match status" value="1"/>
</dbReference>
<dbReference type="GO" id="GO:0003677">
    <property type="term" value="F:DNA binding"/>
    <property type="evidence" value="ECO:0007669"/>
    <property type="project" value="UniProtKB-KW"/>
</dbReference>
<dbReference type="Proteomes" id="UP000071778">
    <property type="component" value="Chromosome"/>
</dbReference>
<protein>
    <submittedName>
        <fullName evidence="6">Bacterial regulatory s, luxR family protein</fullName>
    </submittedName>
</protein>
<dbReference type="Gene3D" id="1.10.10.10">
    <property type="entry name" value="Winged helix-like DNA-binding domain superfamily/Winged helix DNA-binding domain"/>
    <property type="match status" value="1"/>
</dbReference>
<dbReference type="SUPFAM" id="SSF52172">
    <property type="entry name" value="CheY-like"/>
    <property type="match status" value="1"/>
</dbReference>
<gene>
    <name evidence="6" type="ORF">CAter282_4544</name>
</gene>
<dbReference type="GO" id="GO:0000160">
    <property type="term" value="P:phosphorelay signal transduction system"/>
    <property type="evidence" value="ECO:0007669"/>
    <property type="project" value="InterPro"/>
</dbReference>
<accession>A0A127QQ91</accession>
<dbReference type="InterPro" id="IPR001789">
    <property type="entry name" value="Sig_transdc_resp-reg_receiver"/>
</dbReference>
<feature type="domain" description="HTH luxR-type" evidence="4">
    <location>
        <begin position="141"/>
        <end position="206"/>
    </location>
</feature>
<dbReference type="Pfam" id="PF00072">
    <property type="entry name" value="Response_reg"/>
    <property type="match status" value="1"/>
</dbReference>
<dbReference type="Pfam" id="PF00196">
    <property type="entry name" value="GerE"/>
    <property type="match status" value="1"/>
</dbReference>
<dbReference type="PANTHER" id="PTHR43214:SF17">
    <property type="entry name" value="TRANSCRIPTIONAL REGULATORY PROTEIN RCSB"/>
    <property type="match status" value="1"/>
</dbReference>
<evidence type="ECO:0000256" key="3">
    <source>
        <dbReference type="PROSITE-ProRule" id="PRU00169"/>
    </source>
</evidence>
<name>A0A127QQ91_9BURK</name>
<dbReference type="CDD" id="cd17535">
    <property type="entry name" value="REC_NarL-like"/>
    <property type="match status" value="1"/>
</dbReference>
<feature type="domain" description="Response regulatory" evidence="5">
    <location>
        <begin position="2"/>
        <end position="121"/>
    </location>
</feature>
<dbReference type="InterPro" id="IPR039420">
    <property type="entry name" value="WalR-like"/>
</dbReference>
<dbReference type="InterPro" id="IPR011006">
    <property type="entry name" value="CheY-like_superfamily"/>
</dbReference>
<dbReference type="GO" id="GO:0006355">
    <property type="term" value="P:regulation of DNA-templated transcription"/>
    <property type="evidence" value="ECO:0007669"/>
    <property type="project" value="InterPro"/>
</dbReference>
<evidence type="ECO:0000256" key="2">
    <source>
        <dbReference type="ARBA" id="ARBA00023125"/>
    </source>
</evidence>
<dbReference type="RefSeq" id="WP_061537506.1">
    <property type="nucleotide sequence ID" value="NZ_CP013235.1"/>
</dbReference>
<evidence type="ECO:0000313" key="6">
    <source>
        <dbReference type="EMBL" id="AMP12201.1"/>
    </source>
</evidence>
<dbReference type="PATRIC" id="fig|279058.18.peg.4473"/>
<proteinExistence type="predicted"/>